<dbReference type="Pfam" id="PF02687">
    <property type="entry name" value="FtsX"/>
    <property type="match status" value="2"/>
</dbReference>
<dbReference type="GO" id="GO:0005886">
    <property type="term" value="C:plasma membrane"/>
    <property type="evidence" value="ECO:0007669"/>
    <property type="project" value="UniProtKB-SubCell"/>
</dbReference>
<dbReference type="InterPro" id="IPR003838">
    <property type="entry name" value="ABC3_permease_C"/>
</dbReference>
<evidence type="ECO:0000313" key="9">
    <source>
        <dbReference type="Proteomes" id="UP000323144"/>
    </source>
</evidence>
<comment type="subcellular location">
    <subcellularLocation>
        <location evidence="1">Cell membrane</location>
        <topology evidence="1">Multi-pass membrane protein</topology>
    </subcellularLocation>
</comment>
<evidence type="ECO:0000256" key="2">
    <source>
        <dbReference type="ARBA" id="ARBA00022475"/>
    </source>
</evidence>
<feature type="transmembrane region" description="Helical" evidence="6">
    <location>
        <begin position="874"/>
        <end position="897"/>
    </location>
</feature>
<keyword evidence="5 6" id="KW-0472">Membrane</keyword>
<feature type="domain" description="ABC3 transporter permease C-terminal" evidence="7">
    <location>
        <begin position="708"/>
        <end position="827"/>
    </location>
</feature>
<feature type="transmembrane region" description="Helical" evidence="6">
    <location>
        <begin position="1734"/>
        <end position="1754"/>
    </location>
</feature>
<feature type="transmembrane region" description="Helical" evidence="6">
    <location>
        <begin position="698"/>
        <end position="725"/>
    </location>
</feature>
<dbReference type="PANTHER" id="PTHR30287">
    <property type="entry name" value="MEMBRANE COMPONENT OF PREDICTED ABC SUPERFAMILY METABOLITE UPTAKE TRANSPORTER"/>
    <property type="match status" value="1"/>
</dbReference>
<feature type="transmembrane region" description="Helical" evidence="6">
    <location>
        <begin position="1639"/>
        <end position="1667"/>
    </location>
</feature>
<accession>A0A5B9Y4U4</accession>
<name>A0A5B9Y4U4_9MOLU</name>
<dbReference type="InterPro" id="IPR038766">
    <property type="entry name" value="Membrane_comp_ABC_pdt"/>
</dbReference>
<organism evidence="8 9">
    <name type="scientific">Spiroplasma chinense</name>
    <dbReference type="NCBI Taxonomy" id="216932"/>
    <lineage>
        <taxon>Bacteria</taxon>
        <taxon>Bacillati</taxon>
        <taxon>Mycoplasmatota</taxon>
        <taxon>Mollicutes</taxon>
        <taxon>Entomoplasmatales</taxon>
        <taxon>Spiroplasmataceae</taxon>
        <taxon>Spiroplasma</taxon>
    </lineage>
</organism>
<evidence type="ECO:0000256" key="6">
    <source>
        <dbReference type="SAM" id="Phobius"/>
    </source>
</evidence>
<evidence type="ECO:0000256" key="5">
    <source>
        <dbReference type="ARBA" id="ARBA00023136"/>
    </source>
</evidence>
<proteinExistence type="predicted"/>
<feature type="transmembrane region" description="Helical" evidence="6">
    <location>
        <begin position="1687"/>
        <end position="1714"/>
    </location>
</feature>
<keyword evidence="4 6" id="KW-1133">Transmembrane helix</keyword>
<dbReference type="Proteomes" id="UP000323144">
    <property type="component" value="Chromosome"/>
</dbReference>
<keyword evidence="2" id="KW-1003">Cell membrane</keyword>
<evidence type="ECO:0000256" key="3">
    <source>
        <dbReference type="ARBA" id="ARBA00022692"/>
    </source>
</evidence>
<keyword evidence="3 6" id="KW-0812">Transmembrane</keyword>
<feature type="domain" description="ABC3 transporter permease C-terminal" evidence="7">
    <location>
        <begin position="1646"/>
        <end position="1764"/>
    </location>
</feature>
<reference evidence="8 9" key="1">
    <citation type="submission" date="2019-08" db="EMBL/GenBank/DDBJ databases">
        <title>Complete genome sequence of Spiroplasma chinense CCH (DSM 19755).</title>
        <authorList>
            <person name="Shen H.-Y."/>
            <person name="Lin Y.-C."/>
            <person name="Chou L."/>
            <person name="Kuo C.-H."/>
        </authorList>
    </citation>
    <scope>NUCLEOTIDE SEQUENCE [LARGE SCALE GENOMIC DNA]</scope>
    <source>
        <strain evidence="8 9">CCH</strain>
    </source>
</reference>
<feature type="transmembrane region" description="Helical" evidence="6">
    <location>
        <begin position="795"/>
        <end position="820"/>
    </location>
</feature>
<keyword evidence="9" id="KW-1185">Reference proteome</keyword>
<protein>
    <submittedName>
        <fullName evidence="8">ABC transporter permease</fullName>
    </submittedName>
</protein>
<sequence>MKISSIFLYLKQGIRGVMKFKVQFYVIVILTSIATMILSISLSASSRIKQNYDSITSKMDKFDYITSREVGSQSTKDPKMVPLVDFIDSQALTVNYLNKGLEDPLNEGLSYNFNLIDSSKFSNLDSFKDLKDLTRNDYLNSYQKTFISTAFDSQEVQNAMFDLFANDNYLEPFFHYEYNYEKDSVTYKTNYDKYNQGVMNGSLMFRDVRSTGSSRFNNFATVAMNNMVTSFLEDLFNYNGVEGQSAPYLKTSAFYKLKNLGLIKKDDFSLDFDNNQNKYQIYMITAFNTVLTSVINNANEYLSNFIDQAVVKIADKSNDSPKEQLAKEFNANFADLAGFEFYENNKNNKEIAEVLYEFIMGSKHNSQTASKKASDFVVQGNNLAWVEKVNYGTGDKEYFDKNLLLNNRDNKYAYGNRGSLIQIVAPFDADGNLPSRIGRTNGQKLLQLEDAKLSISQVLAHFVGFEDYADRDNVTFQNVNNIRTFYLRNQILGNATQFRVEQRAEISLTDSTKEMKYRMVVLDDLWRERLSIVDGRAPLSNDEMVINPQYANKNKIKIGQRLSVGGAEFTITGFASDPLTYYPVSDENTFLPNSRKSLILYADMEVINKIFTDDFRKFASRSVYTILTAKDGVNAEVAKKDYESLQMQSVKDIPQFLNVKNKISNGEDAPNVAIRSGEELSSFEDSNLKYNWVVAPKIIFIFNLFSGIASSVIAAIALYAMILAVKKTIELNSGEIAILKAMGVKTSLISLSYISYGLITTFVVVPVSWLAAMFLQEIIVQIFLSYMTGSYLNIFFDYLPFLLAVMLFGVLSIIISYIVAISLNKKPVIEILNKKEKVKRYELIDKIKNSMTSRMSFSKRFSTELAFSGFSKTLLTGVTIFISTFFVTLCLAIPGVIQQTVGSYYKNVKYANSVENIELLGNAPLSKTALSPWQGVEYYEDKYTDSNGIFGTSFSKIANSISSNMSIQDNSVLPTLVMGEKDGSINYNWYYNAVLNHTDEGNVVSSEEDNNLISVISSTFGNNISELLGKGISIGEIQKIIEMIIHSTDERFDNFEDRKLKITQISDFLTNGLPDILKNVIGNEAQLSGNWKDQIIEIISSDVPSYIKNYLNISENRYNQYKFGWTFNTYIPGVDTLYTSIKGNANGEHIQITGLPSDQTAFNISNNEKKIFGSEYQYRQIENILHGTGEAKDIVINGEKVYDASKRELNIPMIVNGEAIRNYNITDNLINNLDVNAKRILISENGMNIPNSAWMYDDSDYVNYATGNEKLKSSIIKSNYVDKHWLNPADLQTSKFTFQPIFNYKDGGYTQGFNRGKNVSKIMNDSFAFYDIQSSYDSNGEEKLEAQIRPYYQYDNVMLFIPKELGAKFDNIANVGSVKNRDTFYGQVKASEVPETTRNDWNATLGKNVSDYIWIRPYSKYFDPSDTYYKTEENLQGDEAGELVNAKLGYLQAAFTSSDNPFKLEDVSMDWKTLSNGNVQKINLVKKGELKIYGSDLLIVDQDLANLINGYSIQKYIPFDSTPEDWNNPNNGSYTQNGVKINTYNLKTPERLITERSGTDYVYGLNDEQKSYRPNAWYNGVYSTASEPYYITTQISTTKNPRIGEDKLNGSSAFTSLVEMKDQVFLSEQRNLINQIENLVMTIGVFFIAFVIIVSTLSIILITDLYVNQYKKFMLVLKSLGYSNLEIIKYTFGFTSVFSTMTFLIGSALSYLTIFGLVSIINKKVMSIPYGITWWSPFMAAMIIISCFVVAIVITTRKIRKESPTVITS</sequence>
<gene>
    <name evidence="8" type="ORF">SCHIN_v1c05190</name>
</gene>
<dbReference type="EMBL" id="CP043026">
    <property type="protein sequence ID" value="QEH61716.1"/>
    <property type="molecule type" value="Genomic_DNA"/>
</dbReference>
<dbReference type="KEGG" id="schi:SCHIN_v1c05190"/>
<evidence type="ECO:0000256" key="1">
    <source>
        <dbReference type="ARBA" id="ARBA00004651"/>
    </source>
</evidence>
<dbReference type="PANTHER" id="PTHR30287:SF1">
    <property type="entry name" value="INNER MEMBRANE PROTEIN"/>
    <property type="match status" value="1"/>
</dbReference>
<evidence type="ECO:0000313" key="8">
    <source>
        <dbReference type="EMBL" id="QEH61716.1"/>
    </source>
</evidence>
<feature type="transmembrane region" description="Helical" evidence="6">
    <location>
        <begin position="746"/>
        <end position="775"/>
    </location>
</feature>
<feature type="transmembrane region" description="Helical" evidence="6">
    <location>
        <begin position="20"/>
        <end position="42"/>
    </location>
</feature>
<evidence type="ECO:0000256" key="4">
    <source>
        <dbReference type="ARBA" id="ARBA00022989"/>
    </source>
</evidence>
<evidence type="ECO:0000259" key="7">
    <source>
        <dbReference type="Pfam" id="PF02687"/>
    </source>
</evidence>